<sequence length="389" mass="43531">RFSLNCHQLDRNHMGDDRSSVFTDSDRESVSRFSTRSEVSTMTSSRQRTKKSSGFDSDTPNAPLRVVEDASTPNSAKTHRRTIQQHVQDSMAQATLNGVWNPNVSILSPRATGKAFSKFVSRATPITNAISYFNHIYHWQQPVVSSSYLIFWSLLCLYPSIILLIPPLAILLTLPRLKSAKSISDILLPVCTDETSPQYFSNLRTVQDILSHGITIHDRLTRQLTRLSQDNTRVPLGILGLSGLISAIAWIFGRQLIWFIGCMVLLRHTWLWQVAQKAVGAILEVIQTLVDVAGKVGLIKANPTFAADPDTLEISIFENQRWWAGSGFTGQVGVILLRAERKPWTNITGAEPLVPKEDMPPPIGFRWADKEWRLDESGPWMDSVLGIGE</sequence>
<dbReference type="GO" id="GO:0007031">
    <property type="term" value="P:peroxisome organization"/>
    <property type="evidence" value="ECO:0007669"/>
    <property type="project" value="UniProtKB-ARBA"/>
</dbReference>
<evidence type="ECO:0000256" key="3">
    <source>
        <dbReference type="ARBA" id="ARBA00022989"/>
    </source>
</evidence>
<feature type="domain" description="Peroxin/Ferlin" evidence="7">
    <location>
        <begin position="309"/>
        <end position="375"/>
    </location>
</feature>
<protein>
    <recommendedName>
        <fullName evidence="7">Peroxin/Ferlin domain-containing protein</fullName>
    </recommendedName>
</protein>
<feature type="region of interest" description="Disordered" evidence="5">
    <location>
        <begin position="33"/>
        <end position="77"/>
    </location>
</feature>
<accession>A0A8H7QA76</accession>
<dbReference type="Pfam" id="PF06398">
    <property type="entry name" value="Pex24p"/>
    <property type="match status" value="1"/>
</dbReference>
<evidence type="ECO:0000256" key="4">
    <source>
        <dbReference type="ARBA" id="ARBA00023136"/>
    </source>
</evidence>
<dbReference type="GO" id="GO:0005778">
    <property type="term" value="C:peroxisomal membrane"/>
    <property type="evidence" value="ECO:0007669"/>
    <property type="project" value="TreeGrafter"/>
</dbReference>
<keyword evidence="4 6" id="KW-0472">Membrane</keyword>
<dbReference type="Proteomes" id="UP000612746">
    <property type="component" value="Unassembled WGS sequence"/>
</dbReference>
<gene>
    <name evidence="8" type="ORF">INT44_005341</name>
</gene>
<dbReference type="AlphaFoldDB" id="A0A8H7QA76"/>
<reference evidence="8" key="1">
    <citation type="submission" date="2020-12" db="EMBL/GenBank/DDBJ databases">
        <title>Metabolic potential, ecology and presence of endohyphal bacteria is reflected in genomic diversity of Mucoromycotina.</title>
        <authorList>
            <person name="Muszewska A."/>
            <person name="Okrasinska A."/>
            <person name="Steczkiewicz K."/>
            <person name="Drgas O."/>
            <person name="Orlowska M."/>
            <person name="Perlinska-Lenart U."/>
            <person name="Aleksandrzak-Piekarczyk T."/>
            <person name="Szatraj K."/>
            <person name="Zielenkiewicz U."/>
            <person name="Pilsyk S."/>
            <person name="Malc E."/>
            <person name="Mieczkowski P."/>
            <person name="Kruszewska J.S."/>
            <person name="Biernat P."/>
            <person name="Pawlowska J."/>
        </authorList>
    </citation>
    <scope>NUCLEOTIDE SEQUENCE</scope>
    <source>
        <strain evidence="8">WA0000051536</strain>
    </source>
</reference>
<evidence type="ECO:0000256" key="2">
    <source>
        <dbReference type="ARBA" id="ARBA00022692"/>
    </source>
</evidence>
<keyword evidence="9" id="KW-1185">Reference proteome</keyword>
<name>A0A8H7QA76_9FUNG</name>
<feature type="non-terminal residue" evidence="8">
    <location>
        <position position="1"/>
    </location>
</feature>
<dbReference type="PANTHER" id="PTHR28304:SF2">
    <property type="entry name" value="PEROXISOMAL MEMBRANE PROTEIN PEX29"/>
    <property type="match status" value="1"/>
</dbReference>
<evidence type="ECO:0000259" key="7">
    <source>
        <dbReference type="SMART" id="SM00693"/>
    </source>
</evidence>
<comment type="subcellular location">
    <subcellularLocation>
        <location evidence="1">Membrane</location>
        <topology evidence="1">Multi-pass membrane protein</topology>
    </subcellularLocation>
</comment>
<dbReference type="PANTHER" id="PTHR28304">
    <property type="entry name" value="PEROXISOMAL MEMBRANE PROTEIN PEX29"/>
    <property type="match status" value="1"/>
</dbReference>
<evidence type="ECO:0000256" key="6">
    <source>
        <dbReference type="SAM" id="Phobius"/>
    </source>
</evidence>
<dbReference type="OrthoDB" id="74314at2759"/>
<dbReference type="InterPro" id="IPR052816">
    <property type="entry name" value="Peroxisomal_Membrane_PEX28-32"/>
</dbReference>
<evidence type="ECO:0000256" key="5">
    <source>
        <dbReference type="SAM" id="MobiDB-lite"/>
    </source>
</evidence>
<feature type="transmembrane region" description="Helical" evidence="6">
    <location>
        <begin position="234"/>
        <end position="253"/>
    </location>
</feature>
<dbReference type="InterPro" id="IPR006614">
    <property type="entry name" value="Peroxin/Ferlin"/>
</dbReference>
<evidence type="ECO:0000313" key="8">
    <source>
        <dbReference type="EMBL" id="KAG2187651.1"/>
    </source>
</evidence>
<proteinExistence type="predicted"/>
<feature type="compositionally biased region" description="Polar residues" evidence="5">
    <location>
        <begin position="33"/>
        <end position="60"/>
    </location>
</feature>
<evidence type="ECO:0000313" key="9">
    <source>
        <dbReference type="Proteomes" id="UP000612746"/>
    </source>
</evidence>
<dbReference type="EMBL" id="JAEPRA010000003">
    <property type="protein sequence ID" value="KAG2187651.1"/>
    <property type="molecule type" value="Genomic_DNA"/>
</dbReference>
<organism evidence="8 9">
    <name type="scientific">Umbelopsis vinacea</name>
    <dbReference type="NCBI Taxonomy" id="44442"/>
    <lineage>
        <taxon>Eukaryota</taxon>
        <taxon>Fungi</taxon>
        <taxon>Fungi incertae sedis</taxon>
        <taxon>Mucoromycota</taxon>
        <taxon>Mucoromycotina</taxon>
        <taxon>Umbelopsidomycetes</taxon>
        <taxon>Umbelopsidales</taxon>
        <taxon>Umbelopsidaceae</taxon>
        <taxon>Umbelopsis</taxon>
    </lineage>
</organism>
<dbReference type="SMART" id="SM00693">
    <property type="entry name" value="DysFN"/>
    <property type="match status" value="1"/>
</dbReference>
<comment type="caution">
    <text evidence="8">The sequence shown here is derived from an EMBL/GenBank/DDBJ whole genome shotgun (WGS) entry which is preliminary data.</text>
</comment>
<keyword evidence="2 6" id="KW-0812">Transmembrane</keyword>
<evidence type="ECO:0000256" key="1">
    <source>
        <dbReference type="ARBA" id="ARBA00004141"/>
    </source>
</evidence>
<dbReference type="InterPro" id="IPR010482">
    <property type="entry name" value="TECPR1-like_DysF"/>
</dbReference>
<keyword evidence="3 6" id="KW-1133">Transmembrane helix</keyword>
<feature type="transmembrane region" description="Helical" evidence="6">
    <location>
        <begin position="149"/>
        <end position="174"/>
    </location>
</feature>